<evidence type="ECO:0000256" key="1">
    <source>
        <dbReference type="SAM" id="MobiDB-lite"/>
    </source>
</evidence>
<evidence type="ECO:0000313" key="2">
    <source>
        <dbReference type="EMBL" id="CAF3028233.1"/>
    </source>
</evidence>
<evidence type="ECO:0000313" key="3">
    <source>
        <dbReference type="Proteomes" id="UP000675881"/>
    </source>
</evidence>
<dbReference type="Proteomes" id="UP000675881">
    <property type="component" value="Chromosome 8"/>
</dbReference>
<name>A0A7R8HD65_LEPSM</name>
<protein>
    <submittedName>
        <fullName evidence="2">(salmon louse) hypothetical protein</fullName>
    </submittedName>
</protein>
<organism evidence="2 3">
    <name type="scientific">Lepeophtheirus salmonis</name>
    <name type="common">Salmon louse</name>
    <name type="synonym">Caligus salmonis</name>
    <dbReference type="NCBI Taxonomy" id="72036"/>
    <lineage>
        <taxon>Eukaryota</taxon>
        <taxon>Metazoa</taxon>
        <taxon>Ecdysozoa</taxon>
        <taxon>Arthropoda</taxon>
        <taxon>Crustacea</taxon>
        <taxon>Multicrustacea</taxon>
        <taxon>Hexanauplia</taxon>
        <taxon>Copepoda</taxon>
        <taxon>Siphonostomatoida</taxon>
        <taxon>Caligidae</taxon>
        <taxon>Lepeophtheirus</taxon>
    </lineage>
</organism>
<reference evidence="2" key="1">
    <citation type="submission" date="2021-02" db="EMBL/GenBank/DDBJ databases">
        <authorList>
            <person name="Bekaert M."/>
        </authorList>
    </citation>
    <scope>NUCLEOTIDE SEQUENCE</scope>
    <source>
        <strain evidence="2">IoA-00</strain>
    </source>
</reference>
<proteinExistence type="predicted"/>
<accession>A0A7R8HD65</accession>
<keyword evidence="3" id="KW-1185">Reference proteome</keyword>
<dbReference type="AlphaFoldDB" id="A0A7R8HD65"/>
<dbReference type="EMBL" id="HG994587">
    <property type="protein sequence ID" value="CAF3028233.1"/>
    <property type="molecule type" value="Genomic_DNA"/>
</dbReference>
<sequence>MVHLQNQGLSIHKIGKRLLELRVIRDKVWRNTNPLAKNHDAHGEAISMLVKNLTLSCVLQASECHKTKYAGTEACFTKIITIRHMILINLNGRENLHRGEELQHPKRPSFGYQSQRRTHSPQ</sequence>
<gene>
    <name evidence="2" type="ORF">LSAA_13955</name>
</gene>
<feature type="region of interest" description="Disordered" evidence="1">
    <location>
        <begin position="98"/>
        <end position="122"/>
    </location>
</feature>